<accession>A0ABZ3FIR2</accession>
<dbReference type="Pfam" id="PF12697">
    <property type="entry name" value="Abhydrolase_6"/>
    <property type="match status" value="1"/>
</dbReference>
<dbReference type="GO" id="GO:0016787">
    <property type="term" value="F:hydrolase activity"/>
    <property type="evidence" value="ECO:0007669"/>
    <property type="project" value="UniProtKB-KW"/>
</dbReference>
<evidence type="ECO:0000313" key="3">
    <source>
        <dbReference type="Proteomes" id="UP001442841"/>
    </source>
</evidence>
<name>A0ABZ3FIR2_9ACTN</name>
<dbReference type="InterPro" id="IPR050266">
    <property type="entry name" value="AB_hydrolase_sf"/>
</dbReference>
<dbReference type="InterPro" id="IPR000073">
    <property type="entry name" value="AB_hydrolase_1"/>
</dbReference>
<organism evidence="2 3">
    <name type="scientific">Ammonicoccus fulvus</name>
    <dbReference type="NCBI Taxonomy" id="3138240"/>
    <lineage>
        <taxon>Bacteria</taxon>
        <taxon>Bacillati</taxon>
        <taxon>Actinomycetota</taxon>
        <taxon>Actinomycetes</taxon>
        <taxon>Propionibacteriales</taxon>
        <taxon>Propionibacteriaceae</taxon>
        <taxon>Ammonicoccus</taxon>
    </lineage>
</organism>
<dbReference type="PANTHER" id="PTHR43798">
    <property type="entry name" value="MONOACYLGLYCEROL LIPASE"/>
    <property type="match status" value="1"/>
</dbReference>
<dbReference type="SUPFAM" id="SSF53474">
    <property type="entry name" value="alpha/beta-Hydrolases"/>
    <property type="match status" value="1"/>
</dbReference>
<keyword evidence="2" id="KW-0378">Hydrolase</keyword>
<protein>
    <submittedName>
        <fullName evidence="2">Alpha/beta hydrolase</fullName>
    </submittedName>
</protein>
<dbReference type="EMBL" id="CP154795">
    <property type="protein sequence ID" value="XAN05906.1"/>
    <property type="molecule type" value="Genomic_DNA"/>
</dbReference>
<dbReference type="RefSeq" id="WP_425307341.1">
    <property type="nucleotide sequence ID" value="NZ_CP154795.1"/>
</dbReference>
<evidence type="ECO:0000313" key="2">
    <source>
        <dbReference type="EMBL" id="XAN05906.1"/>
    </source>
</evidence>
<dbReference type="InterPro" id="IPR029058">
    <property type="entry name" value="AB_hydrolase_fold"/>
</dbReference>
<evidence type="ECO:0000259" key="1">
    <source>
        <dbReference type="Pfam" id="PF12697"/>
    </source>
</evidence>
<dbReference type="PANTHER" id="PTHR43798:SF27">
    <property type="entry name" value="HYDROLASE ALPHA_BETA HYDROLASE FOLD FAMILY"/>
    <property type="match status" value="1"/>
</dbReference>
<reference evidence="2 3" key="1">
    <citation type="submission" date="2024-04" db="EMBL/GenBank/DDBJ databases">
        <title>Isolation of an actinomycete strain from pig manure.</title>
        <authorList>
            <person name="Gong T."/>
            <person name="Yu Z."/>
            <person name="An M."/>
            <person name="Wei C."/>
            <person name="Yang W."/>
            <person name="Liu L."/>
        </authorList>
    </citation>
    <scope>NUCLEOTIDE SEQUENCE [LARGE SCALE GENOMIC DNA]</scope>
    <source>
        <strain evidence="2 3">ZF39</strain>
    </source>
</reference>
<dbReference type="Gene3D" id="3.40.50.1820">
    <property type="entry name" value="alpha/beta hydrolase"/>
    <property type="match status" value="1"/>
</dbReference>
<dbReference type="Proteomes" id="UP001442841">
    <property type="component" value="Chromosome"/>
</dbReference>
<gene>
    <name evidence="2" type="ORF">AADG42_00810</name>
</gene>
<dbReference type="PRINTS" id="PR00111">
    <property type="entry name" value="ABHYDROLASE"/>
</dbReference>
<feature type="domain" description="AB hydrolase-1" evidence="1">
    <location>
        <begin position="13"/>
        <end position="245"/>
    </location>
</feature>
<proteinExistence type="predicted"/>
<keyword evidence="3" id="KW-1185">Reference proteome</keyword>
<sequence length="255" mass="27869">MTTHVERGFGESLVFIPPLGGTAALFETQLAEFSRDYRTIAVTLTGNGDAADLDAPVEEIIRAQANEIALLLRDLAVRRAHIVGVGYGGAVAQRFALDHPASVRRLVLCDTWGDTTARTPTEKALALAIRSSSLAYRALPKKFLAGATLNTYVRWPAAGKVLADQMRSARLPELRQQFKAYTSIRFAPELRTLTCPTLCLVGDSAPWLVALGRRLAMTIPDARLEVLKNAYEPSHLTQPALFNEAVRRFLAKPSS</sequence>